<dbReference type="EMBL" id="AP028910">
    <property type="protein sequence ID" value="BES91257.1"/>
    <property type="molecule type" value="Genomic_DNA"/>
</dbReference>
<evidence type="ECO:0000313" key="2">
    <source>
        <dbReference type="Proteomes" id="UP001307889"/>
    </source>
</evidence>
<name>A0ABN7AG56_9HEMI</name>
<gene>
    <name evidence="1" type="ORF">NTJ_04065</name>
</gene>
<accession>A0ABN7AG56</accession>
<reference evidence="1 2" key="1">
    <citation type="submission" date="2023-09" db="EMBL/GenBank/DDBJ databases">
        <title>Nesidiocoris tenuis whole genome shotgun sequence.</title>
        <authorList>
            <person name="Shibata T."/>
            <person name="Shimoda M."/>
            <person name="Kobayashi T."/>
            <person name="Uehara T."/>
        </authorList>
    </citation>
    <scope>NUCLEOTIDE SEQUENCE [LARGE SCALE GENOMIC DNA]</scope>
    <source>
        <strain evidence="1 2">Japan</strain>
    </source>
</reference>
<protein>
    <submittedName>
        <fullName evidence="1">Uncharacterized protein</fullName>
    </submittedName>
</protein>
<keyword evidence="2" id="KW-1185">Reference proteome</keyword>
<proteinExistence type="predicted"/>
<evidence type="ECO:0000313" key="1">
    <source>
        <dbReference type="EMBL" id="BES91257.1"/>
    </source>
</evidence>
<sequence length="127" mass="14015">MTLFRDTCDLQLFAARLGNAKSAVKVSSPLGLTLLPPDHLPRLPTSPADVNYVRLLPTTATIADTIITTNHTTTSHRQLHSQQVGVLDEEGPFWKLRTLLVLSKEPQLLMTWTSAVGNFRAKDDPGR</sequence>
<dbReference type="Proteomes" id="UP001307889">
    <property type="component" value="Chromosome 2"/>
</dbReference>
<organism evidence="1 2">
    <name type="scientific">Nesidiocoris tenuis</name>
    <dbReference type="NCBI Taxonomy" id="355587"/>
    <lineage>
        <taxon>Eukaryota</taxon>
        <taxon>Metazoa</taxon>
        <taxon>Ecdysozoa</taxon>
        <taxon>Arthropoda</taxon>
        <taxon>Hexapoda</taxon>
        <taxon>Insecta</taxon>
        <taxon>Pterygota</taxon>
        <taxon>Neoptera</taxon>
        <taxon>Paraneoptera</taxon>
        <taxon>Hemiptera</taxon>
        <taxon>Heteroptera</taxon>
        <taxon>Panheteroptera</taxon>
        <taxon>Cimicomorpha</taxon>
        <taxon>Miridae</taxon>
        <taxon>Dicyphina</taxon>
        <taxon>Nesidiocoris</taxon>
    </lineage>
</organism>